<dbReference type="PANTHER" id="PTHR33463">
    <property type="entry name" value="NB-ARC DOMAIN-CONTAINING PROTEIN-RELATED"/>
    <property type="match status" value="1"/>
</dbReference>
<reference evidence="2" key="1">
    <citation type="journal article" date="2013" name="Science">
        <title>The Amborella genome and the evolution of flowering plants.</title>
        <authorList>
            <consortium name="Amborella Genome Project"/>
        </authorList>
    </citation>
    <scope>NUCLEOTIDE SEQUENCE [LARGE SCALE GENOMIC DNA]</scope>
</reference>
<dbReference type="eggNOG" id="KOG4658">
    <property type="taxonomic scope" value="Eukaryota"/>
</dbReference>
<dbReference type="Gene3D" id="1.10.8.430">
    <property type="entry name" value="Helical domain of apoptotic protease-activating factors"/>
    <property type="match status" value="1"/>
</dbReference>
<sequence>MDQAPPLLTEMPTTLVTDLPTVKPLAHEDVKECAGMLLAIITVGRAMRGRGNVLVWKDALRALRQPTMEIHGREPQVFRPLKYSYKRLEGHTLIEKLIDSSMIEKVLENDDKVKLHDEIRDVAIRTTSSEDGRKFCGGSANGTAGSQKRWRMGEIKNLEDIPESFIGPMEALKVLDINDTGSTHCQNRYPTCTISVSYRTA</sequence>
<dbReference type="InterPro" id="IPR042197">
    <property type="entry name" value="Apaf_helical"/>
</dbReference>
<organism evidence="1 2">
    <name type="scientific">Amborella trichopoda</name>
    <dbReference type="NCBI Taxonomy" id="13333"/>
    <lineage>
        <taxon>Eukaryota</taxon>
        <taxon>Viridiplantae</taxon>
        <taxon>Streptophyta</taxon>
        <taxon>Embryophyta</taxon>
        <taxon>Tracheophyta</taxon>
        <taxon>Spermatophyta</taxon>
        <taxon>Magnoliopsida</taxon>
        <taxon>Amborellales</taxon>
        <taxon>Amborellaceae</taxon>
        <taxon>Amborella</taxon>
    </lineage>
</organism>
<evidence type="ECO:0008006" key="3">
    <source>
        <dbReference type="Google" id="ProtNLM"/>
    </source>
</evidence>
<proteinExistence type="predicted"/>
<protein>
    <recommendedName>
        <fullName evidence="3">NB-ARC domain-containing protein</fullName>
    </recommendedName>
</protein>
<name>W1NWI6_AMBTC</name>
<dbReference type="Proteomes" id="UP000017836">
    <property type="component" value="Unassembled WGS sequence"/>
</dbReference>
<dbReference type="HOGENOM" id="CLU_1362075_0_0_1"/>
<dbReference type="EMBL" id="KI395058">
    <property type="protein sequence ID" value="ERM99049.1"/>
    <property type="molecule type" value="Genomic_DNA"/>
</dbReference>
<dbReference type="Gramene" id="ERM99049">
    <property type="protein sequence ID" value="ERM99049"/>
    <property type="gene ID" value="AMTR_s00101p00074760"/>
</dbReference>
<gene>
    <name evidence="1" type="ORF">AMTR_s00101p00074760</name>
</gene>
<evidence type="ECO:0000313" key="2">
    <source>
        <dbReference type="Proteomes" id="UP000017836"/>
    </source>
</evidence>
<keyword evidence="2" id="KW-1185">Reference proteome</keyword>
<evidence type="ECO:0000313" key="1">
    <source>
        <dbReference type="EMBL" id="ERM99049.1"/>
    </source>
</evidence>
<dbReference type="AlphaFoldDB" id="W1NWI6"/>
<dbReference type="PANTHER" id="PTHR33463:SF209">
    <property type="entry name" value="DISEASE RESISTANCE PROTEIN RPS2-LIKE"/>
    <property type="match status" value="1"/>
</dbReference>
<accession>W1NWI6</accession>
<dbReference type="InterPro" id="IPR050905">
    <property type="entry name" value="Plant_NBS-LRR"/>
</dbReference>